<dbReference type="SUPFAM" id="SSF54427">
    <property type="entry name" value="NTF2-like"/>
    <property type="match status" value="1"/>
</dbReference>
<feature type="signal peptide" evidence="2">
    <location>
        <begin position="1"/>
        <end position="21"/>
    </location>
</feature>
<evidence type="ECO:0000256" key="1">
    <source>
        <dbReference type="PROSITE-ProRule" id="PRU00339"/>
    </source>
</evidence>
<evidence type="ECO:0000313" key="3">
    <source>
        <dbReference type="EMBL" id="MBD2752342.1"/>
    </source>
</evidence>
<dbReference type="Pfam" id="PF13181">
    <property type="entry name" value="TPR_8"/>
    <property type="match status" value="1"/>
</dbReference>
<protein>
    <recommendedName>
        <fullName evidence="5">Tetratricopeptide repeat protein</fullName>
    </recommendedName>
</protein>
<dbReference type="PROSITE" id="PS50005">
    <property type="entry name" value="TPR"/>
    <property type="match status" value="2"/>
</dbReference>
<feature type="repeat" description="TPR" evidence="1">
    <location>
        <begin position="200"/>
        <end position="233"/>
    </location>
</feature>
<feature type="repeat" description="TPR" evidence="1">
    <location>
        <begin position="166"/>
        <end position="199"/>
    </location>
</feature>
<feature type="chain" id="PRO_5037413172" description="Tetratricopeptide repeat protein" evidence="2">
    <location>
        <begin position="22"/>
        <end position="246"/>
    </location>
</feature>
<keyword evidence="4" id="KW-1185">Reference proteome</keyword>
<evidence type="ECO:0008006" key="5">
    <source>
        <dbReference type="Google" id="ProtNLM"/>
    </source>
</evidence>
<dbReference type="InterPro" id="IPR032710">
    <property type="entry name" value="NTF2-like_dom_sf"/>
</dbReference>
<name>A0A927AZ63_9BACT</name>
<dbReference type="EMBL" id="JACXAA010000002">
    <property type="protein sequence ID" value="MBD2752342.1"/>
    <property type="molecule type" value="Genomic_DNA"/>
</dbReference>
<dbReference type="Gene3D" id="3.10.450.50">
    <property type="match status" value="1"/>
</dbReference>
<dbReference type="AlphaFoldDB" id="A0A927AZ63"/>
<reference evidence="3" key="1">
    <citation type="submission" date="2020-09" db="EMBL/GenBank/DDBJ databases">
        <authorList>
            <person name="Kim M.K."/>
        </authorList>
    </citation>
    <scope>NUCLEOTIDE SEQUENCE</scope>
    <source>
        <strain evidence="3">BT704</strain>
    </source>
</reference>
<keyword evidence="2" id="KW-0732">Signal</keyword>
<evidence type="ECO:0000313" key="4">
    <source>
        <dbReference type="Proteomes" id="UP000653797"/>
    </source>
</evidence>
<proteinExistence type="predicted"/>
<dbReference type="InterPro" id="IPR019734">
    <property type="entry name" value="TPR_rpt"/>
</dbReference>
<dbReference type="Gene3D" id="1.25.40.10">
    <property type="entry name" value="Tetratricopeptide repeat domain"/>
    <property type="match status" value="1"/>
</dbReference>
<evidence type="ECO:0000256" key="2">
    <source>
        <dbReference type="SAM" id="SignalP"/>
    </source>
</evidence>
<dbReference type="RefSeq" id="WP_191037989.1">
    <property type="nucleotide sequence ID" value="NZ_JACXAA010000002.1"/>
</dbReference>
<organism evidence="3 4">
    <name type="scientific">Spirosoma validum</name>
    <dbReference type="NCBI Taxonomy" id="2771355"/>
    <lineage>
        <taxon>Bacteria</taxon>
        <taxon>Pseudomonadati</taxon>
        <taxon>Bacteroidota</taxon>
        <taxon>Cytophagia</taxon>
        <taxon>Cytophagales</taxon>
        <taxon>Cytophagaceae</taxon>
        <taxon>Spirosoma</taxon>
    </lineage>
</organism>
<accession>A0A927AZ63</accession>
<keyword evidence="1" id="KW-0802">TPR repeat</keyword>
<dbReference type="Proteomes" id="UP000653797">
    <property type="component" value="Unassembled WGS sequence"/>
</dbReference>
<comment type="caution">
    <text evidence="3">The sequence shown here is derived from an EMBL/GenBank/DDBJ whole genome shotgun (WGS) entry which is preliminary data.</text>
</comment>
<dbReference type="SMART" id="SM00028">
    <property type="entry name" value="TPR"/>
    <property type="match status" value="2"/>
</dbReference>
<gene>
    <name evidence="3" type="ORF">IC230_05530</name>
</gene>
<sequence length="246" mass="27680">MPKQLVIILVNLFLTTSLSFAQSAEEEIIKTLLKNETDAFYQRKADAWESGWLHDANISRAVIDNTNYSFATGWEKNGPPVVDMLKKNADKPLVVNVVNNNFLFRLGTDMAWVEYDQTITAPAIDPNIKRLSHEQRLLVKQDGQWKIAHQITVDPETFSADPKNVENNLNNTGYTLLKDKKVNEAIEVFKTNVKLFPESPNVYDSLGEAYAEAGNKALSIQNYEQSIKLNPKNEGGKAALAKLKQK</sequence>
<dbReference type="InterPro" id="IPR011990">
    <property type="entry name" value="TPR-like_helical_dom_sf"/>
</dbReference>
<dbReference type="SUPFAM" id="SSF48452">
    <property type="entry name" value="TPR-like"/>
    <property type="match status" value="1"/>
</dbReference>